<dbReference type="RefSeq" id="WP_112530187.1">
    <property type="nucleotide sequence ID" value="NZ_JACHXN010000011.1"/>
</dbReference>
<sequence length="166" mass="17828">MHLLVRTALAVAVLTVPCEAQDMFKKYGKAAGWDIFVNEKTGPGCLIARQNPDDGAQVEIGIDATADLRGYLALYSKKPEKITAGEKLSVVFDVDGEKFTGVATGQEIEGFDGATVPFNDLDFIYGLAKKKKLTITAKGRNELVVDLTGTDAAFKALRACQAAQKK</sequence>
<dbReference type="EMBL" id="JACHXN010000011">
    <property type="protein sequence ID" value="MBB3147112.1"/>
    <property type="molecule type" value="Genomic_DNA"/>
</dbReference>
<dbReference type="AlphaFoldDB" id="A0A839UE20"/>
<organism evidence="1 2">
    <name type="scientific">Phyllobacterium trifolii</name>
    <dbReference type="NCBI Taxonomy" id="300193"/>
    <lineage>
        <taxon>Bacteria</taxon>
        <taxon>Pseudomonadati</taxon>
        <taxon>Pseudomonadota</taxon>
        <taxon>Alphaproteobacteria</taxon>
        <taxon>Hyphomicrobiales</taxon>
        <taxon>Phyllobacteriaceae</taxon>
        <taxon>Phyllobacterium</taxon>
    </lineage>
</organism>
<comment type="caution">
    <text evidence="1">The sequence shown here is derived from an EMBL/GenBank/DDBJ whole genome shotgun (WGS) entry which is preliminary data.</text>
</comment>
<protein>
    <recommendedName>
        <fullName evidence="3">Invasion associated locus B family protein</fullName>
    </recommendedName>
</protein>
<proteinExistence type="predicted"/>
<evidence type="ECO:0008006" key="3">
    <source>
        <dbReference type="Google" id="ProtNLM"/>
    </source>
</evidence>
<dbReference type="Proteomes" id="UP000554520">
    <property type="component" value="Unassembled WGS sequence"/>
</dbReference>
<name>A0A839UE20_9HYPH</name>
<reference evidence="1 2" key="1">
    <citation type="submission" date="2020-08" db="EMBL/GenBank/DDBJ databases">
        <title>Genomic Encyclopedia of Type Strains, Phase III (KMG-III): the genomes of soil and plant-associated and newly described type strains.</title>
        <authorList>
            <person name="Whitman W."/>
        </authorList>
    </citation>
    <scope>NUCLEOTIDE SEQUENCE [LARGE SCALE GENOMIC DNA]</scope>
    <source>
        <strain evidence="1 2">CECT 7015</strain>
    </source>
</reference>
<accession>A0A839UE20</accession>
<evidence type="ECO:0000313" key="2">
    <source>
        <dbReference type="Proteomes" id="UP000554520"/>
    </source>
</evidence>
<keyword evidence="2" id="KW-1185">Reference proteome</keyword>
<gene>
    <name evidence="1" type="ORF">FHS21_003528</name>
</gene>
<evidence type="ECO:0000313" key="1">
    <source>
        <dbReference type="EMBL" id="MBB3147112.1"/>
    </source>
</evidence>